<protein>
    <submittedName>
        <fullName evidence="1">Uncharacterized protein</fullName>
    </submittedName>
</protein>
<accession>A0A392TGG2</accession>
<evidence type="ECO:0000313" key="1">
    <source>
        <dbReference type="EMBL" id="MCI60213.1"/>
    </source>
</evidence>
<feature type="non-terminal residue" evidence="1">
    <location>
        <position position="28"/>
    </location>
</feature>
<organism evidence="1 2">
    <name type="scientific">Trifolium medium</name>
    <dbReference type="NCBI Taxonomy" id="97028"/>
    <lineage>
        <taxon>Eukaryota</taxon>
        <taxon>Viridiplantae</taxon>
        <taxon>Streptophyta</taxon>
        <taxon>Embryophyta</taxon>
        <taxon>Tracheophyta</taxon>
        <taxon>Spermatophyta</taxon>
        <taxon>Magnoliopsida</taxon>
        <taxon>eudicotyledons</taxon>
        <taxon>Gunneridae</taxon>
        <taxon>Pentapetalae</taxon>
        <taxon>rosids</taxon>
        <taxon>fabids</taxon>
        <taxon>Fabales</taxon>
        <taxon>Fabaceae</taxon>
        <taxon>Papilionoideae</taxon>
        <taxon>50 kb inversion clade</taxon>
        <taxon>NPAAA clade</taxon>
        <taxon>Hologalegina</taxon>
        <taxon>IRL clade</taxon>
        <taxon>Trifolieae</taxon>
        <taxon>Trifolium</taxon>
    </lineage>
</organism>
<sequence length="28" mass="3196">MSLTMIDMQGHALELLDESQEYSRAARV</sequence>
<keyword evidence="2" id="KW-1185">Reference proteome</keyword>
<proteinExistence type="predicted"/>
<dbReference type="AlphaFoldDB" id="A0A392TGG2"/>
<dbReference type="Proteomes" id="UP000265520">
    <property type="component" value="Unassembled WGS sequence"/>
</dbReference>
<dbReference type="EMBL" id="LXQA010577430">
    <property type="protein sequence ID" value="MCI60213.1"/>
    <property type="molecule type" value="Genomic_DNA"/>
</dbReference>
<evidence type="ECO:0000313" key="2">
    <source>
        <dbReference type="Proteomes" id="UP000265520"/>
    </source>
</evidence>
<reference evidence="1 2" key="1">
    <citation type="journal article" date="2018" name="Front. Plant Sci.">
        <title>Red Clover (Trifolium pratense) and Zigzag Clover (T. medium) - A Picture of Genomic Similarities and Differences.</title>
        <authorList>
            <person name="Dluhosova J."/>
            <person name="Istvanek J."/>
            <person name="Nedelnik J."/>
            <person name="Repkova J."/>
        </authorList>
    </citation>
    <scope>NUCLEOTIDE SEQUENCE [LARGE SCALE GENOMIC DNA]</scope>
    <source>
        <strain evidence="2">cv. 10/8</strain>
        <tissue evidence="1">Leaf</tissue>
    </source>
</reference>
<name>A0A392TGG2_9FABA</name>
<comment type="caution">
    <text evidence="1">The sequence shown here is derived from an EMBL/GenBank/DDBJ whole genome shotgun (WGS) entry which is preliminary data.</text>
</comment>